<reference evidence="2" key="1">
    <citation type="submission" date="2016-10" db="EMBL/GenBank/DDBJ databases">
        <authorList>
            <person name="Varghese N."/>
            <person name="Submissions S."/>
        </authorList>
    </citation>
    <scope>NUCLEOTIDE SEQUENCE [LARGE SCALE GENOMIC DNA]</scope>
    <source>
        <strain evidence="2">DSM 25329</strain>
    </source>
</reference>
<evidence type="ECO:0000313" key="1">
    <source>
        <dbReference type="EMBL" id="SDD60586.1"/>
    </source>
</evidence>
<accession>A0A1G6W6D5</accession>
<organism evidence="1 2">
    <name type="scientific">Dyadobacter soli</name>
    <dbReference type="NCBI Taxonomy" id="659014"/>
    <lineage>
        <taxon>Bacteria</taxon>
        <taxon>Pseudomonadati</taxon>
        <taxon>Bacteroidota</taxon>
        <taxon>Cytophagia</taxon>
        <taxon>Cytophagales</taxon>
        <taxon>Spirosomataceae</taxon>
        <taxon>Dyadobacter</taxon>
    </lineage>
</organism>
<dbReference type="OrthoDB" id="262508at2"/>
<dbReference type="RefSeq" id="WP_090146208.1">
    <property type="nucleotide sequence ID" value="NZ_FNAN01000001.1"/>
</dbReference>
<dbReference type="STRING" id="659014.SAMN04487996_101427"/>
<keyword evidence="2" id="KW-1185">Reference proteome</keyword>
<proteinExistence type="predicted"/>
<evidence type="ECO:0000313" key="2">
    <source>
        <dbReference type="Proteomes" id="UP000198748"/>
    </source>
</evidence>
<name>A0A1G6W6D5_9BACT</name>
<dbReference type="Pfam" id="PF18944">
    <property type="entry name" value="DUF5691"/>
    <property type="match status" value="1"/>
</dbReference>
<dbReference type="AlphaFoldDB" id="A0A1G6W6D5"/>
<protein>
    <submittedName>
        <fullName evidence="1">Uncharacterized protein</fullName>
    </submittedName>
</protein>
<sequence length="487" mass="54762">MNTEILKAALLGTDRHMPEISPGAPEIYAKIQAMPTSKEDRFLKMAFVSLLYEEAGTKPVVIDSHLPECPPEAQAIVTGQLASLLQSALKDQDDVLFAFLVFRIVQRNEVIQPQLVPTILDKALESKHDRQNLTGICGTTGQWLCGLNPRWKALRDGTAEDENVWETGSTEARKAFLSALRKKDPSAAIVLLETTLSQENAGNRLALLQLLNCGLSLSDETFLQKLTTDKSQKVRETAIGMLRQIQGSAINRQHREWLLRMIEVREERHLLVMKKKKVIIAEDVTPDESIFKTGIEKVSTEKGVQDHVFIAGQLLSAIDPVALSNSLNINDQELIALFLEHPAAKALLPFLTSAAVHFKCKSWALALLHRGDARDIGLLDALAPSERLPFYLQFLNGNAANLFAYLLDDAYSLLPDRLAEQLLDHLSKFPYHITQATYQRLALQLPYSIMPVLKKYTDDPRQDYQLRYFKNQASEMMRMVELRKNIA</sequence>
<gene>
    <name evidence="1" type="ORF">SAMN04487996_101427</name>
</gene>
<dbReference type="EMBL" id="FNAN01000001">
    <property type="protein sequence ID" value="SDD60586.1"/>
    <property type="molecule type" value="Genomic_DNA"/>
</dbReference>
<dbReference type="InterPro" id="IPR043746">
    <property type="entry name" value="DUF5691"/>
</dbReference>
<dbReference type="Proteomes" id="UP000198748">
    <property type="component" value="Unassembled WGS sequence"/>
</dbReference>